<dbReference type="InterPro" id="IPR000276">
    <property type="entry name" value="GPCR_Rhodpsn"/>
</dbReference>
<feature type="transmembrane region" description="Helical" evidence="13">
    <location>
        <begin position="208"/>
        <end position="233"/>
    </location>
</feature>
<feature type="transmembrane region" description="Helical" evidence="13">
    <location>
        <begin position="125"/>
        <end position="145"/>
    </location>
</feature>
<dbReference type="InterPro" id="IPR001856">
    <property type="entry name" value="Somatstn_rcpt_3"/>
</dbReference>
<dbReference type="Proteomes" id="UP000386466">
    <property type="component" value="Unassembled WGS sequence"/>
</dbReference>
<dbReference type="SUPFAM" id="SSF81321">
    <property type="entry name" value="Family A G protein-coupled receptor-like"/>
    <property type="match status" value="1"/>
</dbReference>
<feature type="transmembrane region" description="Helical" evidence="13">
    <location>
        <begin position="260"/>
        <end position="281"/>
    </location>
</feature>
<dbReference type="GO" id="GO:0005886">
    <property type="term" value="C:plasma membrane"/>
    <property type="evidence" value="ECO:0007669"/>
    <property type="project" value="UniProtKB-SubCell"/>
</dbReference>
<keyword evidence="10 11" id="KW-0807">Transducer</keyword>
<evidence type="ECO:0000256" key="9">
    <source>
        <dbReference type="ARBA" id="ARBA00023180"/>
    </source>
</evidence>
<reference evidence="15 16" key="1">
    <citation type="submission" date="2019-01" db="EMBL/GenBank/DDBJ databases">
        <authorList>
            <person name="Alioto T."/>
            <person name="Alioto T."/>
        </authorList>
    </citation>
    <scope>NUCLEOTIDE SEQUENCE [LARGE SCALE GENOMIC DNA]</scope>
</reference>
<organism evidence="15 16">
    <name type="scientific">Lynx pardinus</name>
    <name type="common">Iberian lynx</name>
    <name type="synonym">Felis pardina</name>
    <dbReference type="NCBI Taxonomy" id="191816"/>
    <lineage>
        <taxon>Eukaryota</taxon>
        <taxon>Metazoa</taxon>
        <taxon>Chordata</taxon>
        <taxon>Craniata</taxon>
        <taxon>Vertebrata</taxon>
        <taxon>Euteleostomi</taxon>
        <taxon>Mammalia</taxon>
        <taxon>Eutheria</taxon>
        <taxon>Laurasiatheria</taxon>
        <taxon>Carnivora</taxon>
        <taxon>Feliformia</taxon>
        <taxon>Felidae</taxon>
        <taxon>Felinae</taxon>
        <taxon>Lynx</taxon>
    </lineage>
</organism>
<dbReference type="InterPro" id="IPR017452">
    <property type="entry name" value="GPCR_Rhodpsn_7TM"/>
</dbReference>
<keyword evidence="5 11" id="KW-0297">G-protein coupled receptor</keyword>
<dbReference type="GO" id="GO:0042923">
    <property type="term" value="F:neuropeptide binding"/>
    <property type="evidence" value="ECO:0007669"/>
    <property type="project" value="TreeGrafter"/>
</dbReference>
<dbReference type="FunFam" id="1.20.1070.10:FF:000039">
    <property type="entry name" value="somatostatin receptor type 2"/>
    <property type="match status" value="1"/>
</dbReference>
<keyword evidence="8 11" id="KW-0675">Receptor</keyword>
<comment type="subcellular location">
    <subcellularLocation>
        <location evidence="1">Cell membrane</location>
        <topology evidence="1">Multi-pass membrane protein</topology>
    </subcellularLocation>
</comment>
<feature type="compositionally biased region" description="Low complexity" evidence="12">
    <location>
        <begin position="407"/>
        <end position="418"/>
    </location>
</feature>
<dbReference type="PROSITE" id="PS00237">
    <property type="entry name" value="G_PROTEIN_RECEP_F1_1"/>
    <property type="match status" value="1"/>
</dbReference>
<dbReference type="PRINTS" id="PR00237">
    <property type="entry name" value="GPCRRHODOPSN"/>
</dbReference>
<feature type="transmembrane region" description="Helical" evidence="13">
    <location>
        <begin position="293"/>
        <end position="318"/>
    </location>
</feature>
<feature type="domain" description="G-protein coupled receptors family 1 profile" evidence="14">
    <location>
        <begin position="62"/>
        <end position="315"/>
    </location>
</feature>
<keyword evidence="3 11" id="KW-0812">Transmembrane</keyword>
<feature type="transmembrane region" description="Helical" evidence="13">
    <location>
        <begin position="166"/>
        <end position="188"/>
    </location>
</feature>
<dbReference type="GO" id="GO:0043005">
    <property type="term" value="C:neuron projection"/>
    <property type="evidence" value="ECO:0007669"/>
    <property type="project" value="TreeGrafter"/>
</dbReference>
<evidence type="ECO:0000256" key="13">
    <source>
        <dbReference type="SAM" id="Phobius"/>
    </source>
</evidence>
<evidence type="ECO:0000313" key="16">
    <source>
        <dbReference type="Proteomes" id="UP000386466"/>
    </source>
</evidence>
<feature type="compositionally biased region" description="Acidic residues" evidence="12">
    <location>
        <begin position="351"/>
        <end position="361"/>
    </location>
</feature>
<keyword evidence="7" id="KW-1015">Disulfide bond</keyword>
<dbReference type="PRINTS" id="PR00246">
    <property type="entry name" value="SOMATOSTATNR"/>
</dbReference>
<accession>A0A485PNW7</accession>
<keyword evidence="6 13" id="KW-0472">Membrane</keyword>
<evidence type="ECO:0000256" key="4">
    <source>
        <dbReference type="ARBA" id="ARBA00022989"/>
    </source>
</evidence>
<sequence length="452" mass="48166">MDTPGFPSSAPTAWEPGNASSAWPPDVALGNVSAAPSVAGLAVSGVLIPLVYLVVCVVGLLGNSLVIYVVLRHTASPSVTNVYILNLALADELFMLGLPFLAAQNALSYWPFGSLMCRLVMAVDAINQFTSIFCLTVMSVDRYLAVVRPACSARWRTAPVARTVSVAVWVASAVVVLPVVVFSGVPHGMSTCHMQWPEPPAAAWRAGFIIYTAALGFFGPLLVICLCYLLIVVKVRSAGRRVRAPSCQRRRHSERRVTRMVVAVVALFVLCWMPFYVLNIVNVVRPLPEEPAFFGLYFLVVALPYANSCANPILYGFLSYRFKQGFRRVLLRPSRRVRSQEPSAGPPEKTGEDDGEEDGEEAAGGRGRGQEMNGRVSLIAQPGTGGQERPPSGTASKQRQFLPREPAAGGQAGRTARQLSVGACGEASVVQAQGRSCGDAASGGPPTVPGAP</sequence>
<comment type="similarity">
    <text evidence="11">Belongs to the G-protein coupled receptor 1 family.</text>
</comment>
<evidence type="ECO:0000259" key="14">
    <source>
        <dbReference type="PROSITE" id="PS50262"/>
    </source>
</evidence>
<dbReference type="PANTHER" id="PTHR24229:SF42">
    <property type="entry name" value="SOMATOSTATIN RECEPTOR TYPE 3"/>
    <property type="match status" value="1"/>
</dbReference>
<dbReference type="PROSITE" id="PS50262">
    <property type="entry name" value="G_PROTEIN_RECEP_F1_2"/>
    <property type="match status" value="1"/>
</dbReference>
<evidence type="ECO:0000256" key="7">
    <source>
        <dbReference type="ARBA" id="ARBA00023157"/>
    </source>
</evidence>
<proteinExistence type="inferred from homology"/>
<name>A0A485PNW7_LYNPA</name>
<evidence type="ECO:0000313" key="15">
    <source>
        <dbReference type="EMBL" id="VFV47420.1"/>
    </source>
</evidence>
<dbReference type="Pfam" id="PF00001">
    <property type="entry name" value="7tm_1"/>
    <property type="match status" value="1"/>
</dbReference>
<feature type="transmembrane region" description="Helical" evidence="13">
    <location>
        <begin position="46"/>
        <end position="71"/>
    </location>
</feature>
<dbReference type="GO" id="GO:0004994">
    <property type="term" value="F:somatostatin receptor activity"/>
    <property type="evidence" value="ECO:0007669"/>
    <property type="project" value="InterPro"/>
</dbReference>
<feature type="transmembrane region" description="Helical" evidence="13">
    <location>
        <begin position="83"/>
        <end position="105"/>
    </location>
</feature>
<dbReference type="CDD" id="cd15972">
    <property type="entry name" value="7tmA_SSTR3"/>
    <property type="match status" value="1"/>
</dbReference>
<evidence type="ECO:0000256" key="11">
    <source>
        <dbReference type="RuleBase" id="RU000688"/>
    </source>
</evidence>
<dbReference type="SMART" id="SM01381">
    <property type="entry name" value="7TM_GPCR_Srsx"/>
    <property type="match status" value="1"/>
</dbReference>
<dbReference type="AlphaFoldDB" id="A0A485PNW7"/>
<evidence type="ECO:0000256" key="12">
    <source>
        <dbReference type="SAM" id="MobiDB-lite"/>
    </source>
</evidence>
<evidence type="ECO:0000256" key="3">
    <source>
        <dbReference type="ARBA" id="ARBA00022692"/>
    </source>
</evidence>
<evidence type="ECO:0000256" key="10">
    <source>
        <dbReference type="ARBA" id="ARBA00023224"/>
    </source>
</evidence>
<keyword evidence="9" id="KW-0325">Glycoprotein</keyword>
<dbReference type="Gene3D" id="1.20.1070.10">
    <property type="entry name" value="Rhodopsin 7-helix transmembrane proteins"/>
    <property type="match status" value="1"/>
</dbReference>
<keyword evidence="4 13" id="KW-1133">Transmembrane helix</keyword>
<gene>
    <name evidence="15" type="ORF">LYPA_23C004151</name>
</gene>
<evidence type="ECO:0000256" key="8">
    <source>
        <dbReference type="ARBA" id="ARBA00023170"/>
    </source>
</evidence>
<dbReference type="PANTHER" id="PTHR24229">
    <property type="entry name" value="NEUROPEPTIDES RECEPTOR"/>
    <property type="match status" value="1"/>
</dbReference>
<keyword evidence="16" id="KW-1185">Reference proteome</keyword>
<dbReference type="InterPro" id="IPR000586">
    <property type="entry name" value="Somatstn_rcpt"/>
</dbReference>
<evidence type="ECO:0000256" key="6">
    <source>
        <dbReference type="ARBA" id="ARBA00023136"/>
    </source>
</evidence>
<dbReference type="EMBL" id="CAAGRJ010040548">
    <property type="protein sequence ID" value="VFV47420.1"/>
    <property type="molecule type" value="Genomic_DNA"/>
</dbReference>
<dbReference type="PRINTS" id="PR00589">
    <property type="entry name" value="SOMATOSTTN3R"/>
</dbReference>
<evidence type="ECO:0000256" key="5">
    <source>
        <dbReference type="ARBA" id="ARBA00023040"/>
    </source>
</evidence>
<feature type="region of interest" description="Disordered" evidence="12">
    <location>
        <begin position="335"/>
        <end position="452"/>
    </location>
</feature>
<protein>
    <submittedName>
        <fullName evidence="15">Somatostatin receptor type 3</fullName>
    </submittedName>
</protein>
<keyword evidence="2" id="KW-1003">Cell membrane</keyword>
<evidence type="ECO:0000256" key="2">
    <source>
        <dbReference type="ARBA" id="ARBA00022475"/>
    </source>
</evidence>
<evidence type="ECO:0000256" key="1">
    <source>
        <dbReference type="ARBA" id="ARBA00004651"/>
    </source>
</evidence>